<keyword evidence="3" id="KW-1185">Reference proteome</keyword>
<sequence length="397" mass="43522">MIEFAEAAISLAGLLAWQRPVEFTLPCRAVVLDANGVRAIDPSAWDRLAADALECNPWLSRQMVLAGLDALEAETGYHALALYNTGSEELIGFLPFRKRGVGPFALARPALNLYQVGGTPLISREHAALALTSLLDMMASGSKIPQRWVFPHVAMDGPFMERLRRKADRAGLDFAVAAAYQRPVLRRDAHDFSSHVATVVGKKRAKDIERNLRRLEQEGVVAFERVKNAEAVAARVEDFLRIEASGWKGQRGTAFLSRPRDASFARRAYGGMPEAAGLASVDSLLLDGEPIAVSINISTGRTLFTPKCAFDERYRKFGPGMMLEYKVIEAFFAEDAHREMDAATTVDGHVISGLWGQTKPMGTLVIGPKGFVTQWIASGIDAAISVKSWLKRVLRRG</sequence>
<evidence type="ECO:0000313" key="3">
    <source>
        <dbReference type="Proteomes" id="UP000199495"/>
    </source>
</evidence>
<dbReference type="SUPFAM" id="SSF55729">
    <property type="entry name" value="Acyl-CoA N-acyltransferases (Nat)"/>
    <property type="match status" value="1"/>
</dbReference>
<dbReference type="AlphaFoldDB" id="A0A1G7RRT8"/>
<protein>
    <submittedName>
        <fullName evidence="2">Acetyltransferase involved in cellulose biosynthesis, CelD/BcsL family</fullName>
    </submittedName>
</protein>
<dbReference type="OrthoDB" id="213519at2"/>
<dbReference type="Proteomes" id="UP000199495">
    <property type="component" value="Unassembled WGS sequence"/>
</dbReference>
<dbReference type="InterPro" id="IPR038740">
    <property type="entry name" value="BioF2-like_GNAT_dom"/>
</dbReference>
<reference evidence="2 3" key="1">
    <citation type="submission" date="2016-10" db="EMBL/GenBank/DDBJ databases">
        <authorList>
            <person name="de Groot N.N."/>
        </authorList>
    </citation>
    <scope>NUCLEOTIDE SEQUENCE [LARGE SCALE GENOMIC DNA]</scope>
    <source>
        <strain evidence="2 3">CGMCC 1.10267</strain>
    </source>
</reference>
<dbReference type="InterPro" id="IPR016181">
    <property type="entry name" value="Acyl_CoA_acyltransferase"/>
</dbReference>
<feature type="domain" description="BioF2-like acetyltransferase" evidence="1">
    <location>
        <begin position="202"/>
        <end position="341"/>
    </location>
</feature>
<dbReference type="STRING" id="440168.SAMN04487974_10179"/>
<evidence type="ECO:0000313" key="2">
    <source>
        <dbReference type="EMBL" id="SDG13415.1"/>
    </source>
</evidence>
<dbReference type="RefSeq" id="WP_090589524.1">
    <property type="nucleotide sequence ID" value="NZ_FNCS01000001.1"/>
</dbReference>
<dbReference type="GO" id="GO:0016740">
    <property type="term" value="F:transferase activity"/>
    <property type="evidence" value="ECO:0007669"/>
    <property type="project" value="UniProtKB-KW"/>
</dbReference>
<dbReference type="Pfam" id="PF13480">
    <property type="entry name" value="Acetyltransf_6"/>
    <property type="match status" value="1"/>
</dbReference>
<accession>A0A1G7RRT8</accession>
<name>A0A1G7RRT8_9HYPH</name>
<organism evidence="2 3">
    <name type="scientific">Pelagibacterium luteolum</name>
    <dbReference type="NCBI Taxonomy" id="440168"/>
    <lineage>
        <taxon>Bacteria</taxon>
        <taxon>Pseudomonadati</taxon>
        <taxon>Pseudomonadota</taxon>
        <taxon>Alphaproteobacteria</taxon>
        <taxon>Hyphomicrobiales</taxon>
        <taxon>Devosiaceae</taxon>
        <taxon>Pelagibacterium</taxon>
    </lineage>
</organism>
<evidence type="ECO:0000259" key="1">
    <source>
        <dbReference type="Pfam" id="PF13480"/>
    </source>
</evidence>
<gene>
    <name evidence="2" type="ORF">SAMN04487974_10179</name>
</gene>
<keyword evidence="2" id="KW-0808">Transferase</keyword>
<dbReference type="EMBL" id="FNCS01000001">
    <property type="protein sequence ID" value="SDG13415.1"/>
    <property type="molecule type" value="Genomic_DNA"/>
</dbReference>
<proteinExistence type="predicted"/>